<reference evidence="2" key="1">
    <citation type="submission" date="2012-11" db="EMBL/GenBank/DDBJ databases">
        <title>Dependencies among metagenomic species, viruses, plasmids and units of genetic variation.</title>
        <authorList>
            <person name="Nielsen H.B."/>
            <person name="Almeida M."/>
            <person name="Juncker A.S."/>
            <person name="Rasmussen S."/>
            <person name="Li J."/>
            <person name="Sunagawa S."/>
            <person name="Plichta D."/>
            <person name="Gautier L."/>
            <person name="Le Chatelier E."/>
            <person name="Peletier E."/>
            <person name="Bonde I."/>
            <person name="Nielsen T."/>
            <person name="Manichanh C."/>
            <person name="Arumugam M."/>
            <person name="Batto J."/>
            <person name="Santos M.B.Q.D."/>
            <person name="Blom N."/>
            <person name="Borruel N."/>
            <person name="Burgdorf K.S."/>
            <person name="Boumezbeur F."/>
            <person name="Casellas F."/>
            <person name="Dore J."/>
            <person name="Guarner F."/>
            <person name="Hansen T."/>
            <person name="Hildebrand F."/>
            <person name="Kaas R.S."/>
            <person name="Kennedy S."/>
            <person name="Kristiansen K."/>
            <person name="Kultima J.R."/>
            <person name="Leonard P."/>
            <person name="Levenez F."/>
            <person name="Lund O."/>
            <person name="Moumen B."/>
            <person name="Le Paslier D."/>
            <person name="Pons N."/>
            <person name="Pedersen O."/>
            <person name="Prifti E."/>
            <person name="Qin J."/>
            <person name="Raes J."/>
            <person name="Tap J."/>
            <person name="Tims S."/>
            <person name="Ussery D.W."/>
            <person name="Yamada T."/>
            <person name="MetaHit consortium"/>
            <person name="Renault P."/>
            <person name="Sicheritz-Ponten T."/>
            <person name="Bork P."/>
            <person name="Wang J."/>
            <person name="Brunak S."/>
            <person name="Ehrlich S.D."/>
        </authorList>
    </citation>
    <scope>NUCLEOTIDE SEQUENCE [LARGE SCALE GENOMIC DNA]</scope>
</reference>
<feature type="coiled-coil region" evidence="1">
    <location>
        <begin position="17"/>
        <end position="47"/>
    </location>
</feature>
<gene>
    <name evidence="2" type="ORF">BN765_00878</name>
</gene>
<evidence type="ECO:0000256" key="1">
    <source>
        <dbReference type="SAM" id="Coils"/>
    </source>
</evidence>
<keyword evidence="1" id="KW-0175">Coiled coil</keyword>
<evidence type="ECO:0000313" key="2">
    <source>
        <dbReference type="EMBL" id="CDA41924.1"/>
    </source>
</evidence>
<name>R5ZZP7_9FIRM</name>
<dbReference type="EMBL" id="CBBU010000170">
    <property type="protein sequence ID" value="CDA41924.1"/>
    <property type="molecule type" value="Genomic_DNA"/>
</dbReference>
<comment type="caution">
    <text evidence="2">The sequence shown here is derived from an EMBL/GenBank/DDBJ whole genome shotgun (WGS) entry which is preliminary data.</text>
</comment>
<proteinExistence type="predicted"/>
<accession>R5ZZP7</accession>
<protein>
    <submittedName>
        <fullName evidence="2">Uncharacterized protein</fullName>
    </submittedName>
</protein>
<organism evidence="2">
    <name type="scientific">Lachnospira eligens CAG:72</name>
    <dbReference type="NCBI Taxonomy" id="1263077"/>
    <lineage>
        <taxon>Bacteria</taxon>
        <taxon>Bacillati</taxon>
        <taxon>Bacillota</taxon>
        <taxon>Clostridia</taxon>
        <taxon>Lachnospirales</taxon>
        <taxon>Lachnospiraceae</taxon>
        <taxon>Lachnospira</taxon>
    </lineage>
</organism>
<dbReference type="AlphaFoldDB" id="R5ZZP7"/>
<sequence>MTKAEVQSNIRYNENLVAQYRNNISQLQSQINELERLRTKFQNLQNAFGSRQSNRKRKLSSVFSAKLNVKMLSVYASAMNGLLSGSEYRNTYNGLSTAQERINSQIRSLDREINDNNSNLSYRQGRANYWRRQLPYATDK</sequence>
<dbReference type="Proteomes" id="UP000018175">
    <property type="component" value="Unassembled WGS sequence"/>
</dbReference>